<proteinExistence type="predicted"/>
<sequence length="161" mass="18433">MSMDIAQRLRSALSIPDSINISPTPYKFFEDVEDAAPDKLYMLLMCVVTINREMQLDLGVDDIFHLYDLRKIEHAYYLRARTNATPLVEKLPSSDSGWRDETLVQLTGLWVLLAPVVDGKATAPYLFRPDRLDESEKKVPDLSLVKLDQIARAQFLSDRDF</sequence>
<protein>
    <submittedName>
        <fullName evidence="1">Uncharacterized protein</fullName>
    </submittedName>
</protein>
<reference evidence="1" key="1">
    <citation type="journal article" date="2023" name="Nat. Commun.">
        <title>Diploid and tetraploid genomes of Acorus and the evolution of monocots.</title>
        <authorList>
            <person name="Ma L."/>
            <person name="Liu K.W."/>
            <person name="Li Z."/>
            <person name="Hsiao Y.Y."/>
            <person name="Qi Y."/>
            <person name="Fu T."/>
            <person name="Tang G.D."/>
            <person name="Zhang D."/>
            <person name="Sun W.H."/>
            <person name="Liu D.K."/>
            <person name="Li Y."/>
            <person name="Chen G.Z."/>
            <person name="Liu X.D."/>
            <person name="Liao X.Y."/>
            <person name="Jiang Y.T."/>
            <person name="Yu X."/>
            <person name="Hao Y."/>
            <person name="Huang J."/>
            <person name="Zhao X.W."/>
            <person name="Ke S."/>
            <person name="Chen Y.Y."/>
            <person name="Wu W.L."/>
            <person name="Hsu J.L."/>
            <person name="Lin Y.F."/>
            <person name="Huang M.D."/>
            <person name="Li C.Y."/>
            <person name="Huang L."/>
            <person name="Wang Z.W."/>
            <person name="Zhao X."/>
            <person name="Zhong W.Y."/>
            <person name="Peng D.H."/>
            <person name="Ahmad S."/>
            <person name="Lan S."/>
            <person name="Zhang J.S."/>
            <person name="Tsai W.C."/>
            <person name="Van de Peer Y."/>
            <person name="Liu Z.J."/>
        </authorList>
    </citation>
    <scope>NUCLEOTIDE SEQUENCE</scope>
    <source>
        <strain evidence="1">CP</strain>
    </source>
</reference>
<reference evidence="1" key="2">
    <citation type="submission" date="2023-06" db="EMBL/GenBank/DDBJ databases">
        <authorList>
            <person name="Ma L."/>
            <person name="Liu K.-W."/>
            <person name="Li Z."/>
            <person name="Hsiao Y.-Y."/>
            <person name="Qi Y."/>
            <person name="Fu T."/>
            <person name="Tang G."/>
            <person name="Zhang D."/>
            <person name="Sun W.-H."/>
            <person name="Liu D.-K."/>
            <person name="Li Y."/>
            <person name="Chen G.-Z."/>
            <person name="Liu X.-D."/>
            <person name="Liao X.-Y."/>
            <person name="Jiang Y.-T."/>
            <person name="Yu X."/>
            <person name="Hao Y."/>
            <person name="Huang J."/>
            <person name="Zhao X.-W."/>
            <person name="Ke S."/>
            <person name="Chen Y.-Y."/>
            <person name="Wu W.-L."/>
            <person name="Hsu J.-L."/>
            <person name="Lin Y.-F."/>
            <person name="Huang M.-D."/>
            <person name="Li C.-Y."/>
            <person name="Huang L."/>
            <person name="Wang Z.-W."/>
            <person name="Zhao X."/>
            <person name="Zhong W.-Y."/>
            <person name="Peng D.-H."/>
            <person name="Ahmad S."/>
            <person name="Lan S."/>
            <person name="Zhang J.-S."/>
            <person name="Tsai W.-C."/>
            <person name="Van De Peer Y."/>
            <person name="Liu Z.-J."/>
        </authorList>
    </citation>
    <scope>NUCLEOTIDE SEQUENCE</scope>
    <source>
        <strain evidence="1">CP</strain>
        <tissue evidence="1">Leaves</tissue>
    </source>
</reference>
<comment type="caution">
    <text evidence="1">The sequence shown here is derived from an EMBL/GenBank/DDBJ whole genome shotgun (WGS) entry which is preliminary data.</text>
</comment>
<organism evidence="1 2">
    <name type="scientific">Acorus calamus</name>
    <name type="common">Sweet flag</name>
    <dbReference type="NCBI Taxonomy" id="4465"/>
    <lineage>
        <taxon>Eukaryota</taxon>
        <taxon>Viridiplantae</taxon>
        <taxon>Streptophyta</taxon>
        <taxon>Embryophyta</taxon>
        <taxon>Tracheophyta</taxon>
        <taxon>Spermatophyta</taxon>
        <taxon>Magnoliopsida</taxon>
        <taxon>Liliopsida</taxon>
        <taxon>Acoraceae</taxon>
        <taxon>Acorus</taxon>
    </lineage>
</organism>
<evidence type="ECO:0000313" key="1">
    <source>
        <dbReference type="EMBL" id="KAK1308784.1"/>
    </source>
</evidence>
<dbReference type="AlphaFoldDB" id="A0AAV9E7A2"/>
<dbReference type="EMBL" id="JAUJYO010000009">
    <property type="protein sequence ID" value="KAK1308784.1"/>
    <property type="molecule type" value="Genomic_DNA"/>
</dbReference>
<keyword evidence="2" id="KW-1185">Reference proteome</keyword>
<accession>A0AAV9E7A2</accession>
<gene>
    <name evidence="1" type="ORF">QJS10_CPA09g00896</name>
</gene>
<name>A0AAV9E7A2_ACOCL</name>
<dbReference type="Proteomes" id="UP001180020">
    <property type="component" value="Unassembled WGS sequence"/>
</dbReference>
<evidence type="ECO:0000313" key="2">
    <source>
        <dbReference type="Proteomes" id="UP001180020"/>
    </source>
</evidence>